<gene>
    <name evidence="4" type="ORF">XthCFBP4691_01840</name>
</gene>
<protein>
    <submittedName>
        <fullName evidence="4">S9 family peptidase</fullName>
    </submittedName>
</protein>
<keyword evidence="2" id="KW-0732">Signal</keyword>
<feature type="signal peptide" evidence="2">
    <location>
        <begin position="1"/>
        <end position="20"/>
    </location>
</feature>
<dbReference type="SUPFAM" id="SSF53474">
    <property type="entry name" value="alpha/beta-Hydrolases"/>
    <property type="match status" value="1"/>
</dbReference>
<dbReference type="PANTHER" id="PTHR42776">
    <property type="entry name" value="SERINE PEPTIDASE S9 FAMILY MEMBER"/>
    <property type="match status" value="1"/>
</dbReference>
<name>A0A2S6ZKZ2_9XANT</name>
<dbReference type="Proteomes" id="UP000239898">
    <property type="component" value="Unassembled WGS sequence"/>
</dbReference>
<dbReference type="RefSeq" id="WP_128418853.1">
    <property type="nucleotide sequence ID" value="NZ_CP049017.1"/>
</dbReference>
<evidence type="ECO:0000256" key="1">
    <source>
        <dbReference type="ARBA" id="ARBA00022801"/>
    </source>
</evidence>
<feature type="domain" description="Peptidase S9 prolyl oligopeptidase catalytic" evidence="3">
    <location>
        <begin position="442"/>
        <end position="652"/>
    </location>
</feature>
<evidence type="ECO:0000313" key="5">
    <source>
        <dbReference type="Proteomes" id="UP000239898"/>
    </source>
</evidence>
<evidence type="ECO:0000313" key="4">
    <source>
        <dbReference type="EMBL" id="PPT92952.1"/>
    </source>
</evidence>
<sequence>MKRLLGICALGMALHGGVAAAVPAPPLSDFVKRPTYSAAKISPDGEYLALTVDRGEQDVLTVLGTRDLKPIKVSVLPDNKSVGAFYWAGPHRLLFTAVKKVGSFERPLGTGEWFAVNADGTQPRTLIEYGTQSVTQRGKSVGREAFSLLDTLRDDDLNVIMQVRYPRSSEGAGTEVVMIDTLSGRRKSLGRAPKENCAIALGADKLPAFASCQSDKDESTGFDSHSEAYALKNGKWELINSSKADGARLDIAWSAADGRIYATRDDGKAPGAFGTLDPHSGRFTALFQDQVSEVARTINATDGSDVALAAVTEAGAPQVTLLDQDHPDAALYTRLAAAFPGQYVDFASATRNGDRILVSVRSDQNPGELYLYERASGKARFLMKSRPWIDTAKMATIKPIRFTARDGLVIHGYLTVPAGAQARRLPLIVNVHGGPMGPRDSWGFNPEAQMFASHGYATLQINYRGSGGFGKAFQDRAYGQWDGGIINDIVDGTQYAIRQGLADASRICIYGGSFGGYASMMAPVRAPGLFRCAFGYVGMYDAKIQLRLSDTSKHESGKRYLLRAFGSSAAEQERMSPINHVAALTLPIYLAAGARDDRCPPEHTEALARALQAAGHPPAGVIVQSGEGHGFYKEENNLNLYGKMLAFFDAHLLGAAAPAPAAATQAVVDAP</sequence>
<organism evidence="4 5">
    <name type="scientific">Xanthomonas theicola</name>
    <dbReference type="NCBI Taxonomy" id="56464"/>
    <lineage>
        <taxon>Bacteria</taxon>
        <taxon>Pseudomonadati</taxon>
        <taxon>Pseudomonadota</taxon>
        <taxon>Gammaproteobacteria</taxon>
        <taxon>Lysobacterales</taxon>
        <taxon>Lysobacteraceae</taxon>
        <taxon>Xanthomonas</taxon>
    </lineage>
</organism>
<proteinExistence type="predicted"/>
<reference evidence="4 5" key="1">
    <citation type="submission" date="2016-08" db="EMBL/GenBank/DDBJ databases">
        <title>Evolution of the type three secretion system and type three effector repertoires in Xanthomonas.</title>
        <authorList>
            <person name="Merda D."/>
            <person name="Briand M."/>
            <person name="Bosis E."/>
            <person name="Rousseau C."/>
            <person name="Portier P."/>
            <person name="Jacques M.-A."/>
            <person name="Fischer-Le Saux M."/>
        </authorList>
    </citation>
    <scope>NUCLEOTIDE SEQUENCE [LARGE SCALE GENOMIC DNA]</scope>
    <source>
        <strain evidence="4 5">CFBP 4691</strain>
    </source>
</reference>
<keyword evidence="5" id="KW-1185">Reference proteome</keyword>
<dbReference type="OrthoDB" id="4269629at2"/>
<dbReference type="EMBL" id="MIGX01000004">
    <property type="protein sequence ID" value="PPT92952.1"/>
    <property type="molecule type" value="Genomic_DNA"/>
</dbReference>
<accession>A0A2S6ZKZ2</accession>
<dbReference type="AlphaFoldDB" id="A0A2S6ZKZ2"/>
<dbReference type="Pfam" id="PF00326">
    <property type="entry name" value="Peptidase_S9"/>
    <property type="match status" value="1"/>
</dbReference>
<dbReference type="GO" id="GO:0004252">
    <property type="term" value="F:serine-type endopeptidase activity"/>
    <property type="evidence" value="ECO:0007669"/>
    <property type="project" value="TreeGrafter"/>
</dbReference>
<dbReference type="SUPFAM" id="SSF82171">
    <property type="entry name" value="DPP6 N-terminal domain-like"/>
    <property type="match status" value="1"/>
</dbReference>
<dbReference type="InterPro" id="IPR001375">
    <property type="entry name" value="Peptidase_S9_cat"/>
</dbReference>
<evidence type="ECO:0000259" key="3">
    <source>
        <dbReference type="Pfam" id="PF00326"/>
    </source>
</evidence>
<evidence type="ECO:0000256" key="2">
    <source>
        <dbReference type="SAM" id="SignalP"/>
    </source>
</evidence>
<dbReference type="InterPro" id="IPR029058">
    <property type="entry name" value="AB_hydrolase_fold"/>
</dbReference>
<keyword evidence="1" id="KW-0378">Hydrolase</keyword>
<dbReference type="GO" id="GO:0006508">
    <property type="term" value="P:proteolysis"/>
    <property type="evidence" value="ECO:0007669"/>
    <property type="project" value="InterPro"/>
</dbReference>
<feature type="chain" id="PRO_5015497743" evidence="2">
    <location>
        <begin position="21"/>
        <end position="671"/>
    </location>
</feature>
<dbReference type="Gene3D" id="3.40.50.1820">
    <property type="entry name" value="alpha/beta hydrolase"/>
    <property type="match status" value="1"/>
</dbReference>
<comment type="caution">
    <text evidence="4">The sequence shown here is derived from an EMBL/GenBank/DDBJ whole genome shotgun (WGS) entry which is preliminary data.</text>
</comment>
<dbReference type="PANTHER" id="PTHR42776:SF27">
    <property type="entry name" value="DIPEPTIDYL PEPTIDASE FAMILY MEMBER 6"/>
    <property type="match status" value="1"/>
</dbReference>